<feature type="domain" description="Mur ligase C-terminal" evidence="7">
    <location>
        <begin position="234"/>
        <end position="353"/>
    </location>
</feature>
<dbReference type="Pfam" id="PF02875">
    <property type="entry name" value="Mur_ligase_C"/>
    <property type="match status" value="1"/>
</dbReference>
<accession>A0A382EQK5</accession>
<keyword evidence="4" id="KW-0547">Nucleotide-binding</keyword>
<dbReference type="SUPFAM" id="SSF53623">
    <property type="entry name" value="MurD-like peptide ligases, catalytic domain"/>
    <property type="match status" value="1"/>
</dbReference>
<dbReference type="PANTHER" id="PTHR11136">
    <property type="entry name" value="FOLYLPOLYGLUTAMATE SYNTHASE-RELATED"/>
    <property type="match status" value="1"/>
</dbReference>
<keyword evidence="5" id="KW-0067">ATP-binding</keyword>
<gene>
    <name evidence="9" type="ORF">METZ01_LOCUS205288</name>
</gene>
<dbReference type="SUPFAM" id="SSF53244">
    <property type="entry name" value="MurD-like peptide ligases, peptide-binding domain"/>
    <property type="match status" value="1"/>
</dbReference>
<protein>
    <submittedName>
        <fullName evidence="9">Uncharacterized protein</fullName>
    </submittedName>
</protein>
<proteinExistence type="inferred from homology"/>
<dbReference type="GO" id="GO:0008841">
    <property type="term" value="F:dihydrofolate synthase activity"/>
    <property type="evidence" value="ECO:0007669"/>
    <property type="project" value="TreeGrafter"/>
</dbReference>
<evidence type="ECO:0000256" key="3">
    <source>
        <dbReference type="ARBA" id="ARBA00022723"/>
    </source>
</evidence>
<evidence type="ECO:0000256" key="1">
    <source>
        <dbReference type="ARBA" id="ARBA00008276"/>
    </source>
</evidence>
<evidence type="ECO:0000256" key="2">
    <source>
        <dbReference type="ARBA" id="ARBA00022598"/>
    </source>
</evidence>
<evidence type="ECO:0000313" key="9">
    <source>
        <dbReference type="EMBL" id="SVB52434.1"/>
    </source>
</evidence>
<keyword evidence="3" id="KW-0479">Metal-binding</keyword>
<comment type="similarity">
    <text evidence="1">Belongs to the folylpolyglutamate synthase family.</text>
</comment>
<reference evidence="9" key="1">
    <citation type="submission" date="2018-05" db="EMBL/GenBank/DDBJ databases">
        <authorList>
            <person name="Lanie J.A."/>
            <person name="Ng W.-L."/>
            <person name="Kazmierczak K.M."/>
            <person name="Andrzejewski T.M."/>
            <person name="Davidsen T.M."/>
            <person name="Wayne K.J."/>
            <person name="Tettelin H."/>
            <person name="Glass J.I."/>
            <person name="Rusch D."/>
            <person name="Podicherti R."/>
            <person name="Tsui H.-C.T."/>
            <person name="Winkler M.E."/>
        </authorList>
    </citation>
    <scope>NUCLEOTIDE SEQUENCE</scope>
</reference>
<dbReference type="Gene3D" id="3.90.190.20">
    <property type="entry name" value="Mur ligase, C-terminal domain"/>
    <property type="match status" value="1"/>
</dbReference>
<dbReference type="AlphaFoldDB" id="A0A382EQK5"/>
<dbReference type="PANTHER" id="PTHR11136:SF0">
    <property type="entry name" value="DIHYDROFOLATE SYNTHETASE-RELATED"/>
    <property type="match status" value="1"/>
</dbReference>
<dbReference type="NCBIfam" id="TIGR01499">
    <property type="entry name" value="folC"/>
    <property type="match status" value="1"/>
</dbReference>
<dbReference type="EMBL" id="UINC01045546">
    <property type="protein sequence ID" value="SVB52434.1"/>
    <property type="molecule type" value="Genomic_DNA"/>
</dbReference>
<dbReference type="InterPro" id="IPR018109">
    <property type="entry name" value="Folylpolyglutamate_synth_CS"/>
</dbReference>
<dbReference type="InterPro" id="IPR036615">
    <property type="entry name" value="Mur_ligase_C_dom_sf"/>
</dbReference>
<organism evidence="9">
    <name type="scientific">marine metagenome</name>
    <dbReference type="NCBI Taxonomy" id="408172"/>
    <lineage>
        <taxon>unclassified sequences</taxon>
        <taxon>metagenomes</taxon>
        <taxon>ecological metagenomes</taxon>
    </lineage>
</organism>
<keyword evidence="2" id="KW-0436">Ligase</keyword>
<sequence>YRVGRYTSPHLRSVTERFVVDDTVISESALRREAASVQAHSERLVASGRLPHPPTFFEATTAIALSWFRHTKVDLALLEVGLGGRFDATNVVNPLAGVITSIGLDHQDYLGHTLGKIANEKAGIIKPGMVVVTTEQRPELVAVFNRICQERRARLVEATKDTVVTAADGELTAGEIQITTPQHVYRPLKLGLAGPHQVTNAIGAVRLMESLTEFGVRIAPGAIVDGLTSVTWPGRLDLVQSRNTGTILFDAAHNPAAAVTLSAHLRNTFPGGLPIVLSIMDDKDVDGIVLALLPNATRIVCTAPVTPRAIPAAELATRVRRLAGSLPVATAADPLDAIKTIRRGADTVCVTGSIFLVGELLAATEPSRPGA</sequence>
<dbReference type="InterPro" id="IPR036565">
    <property type="entry name" value="Mur-like_cat_sf"/>
</dbReference>
<name>A0A382EQK5_9ZZZZ</name>
<evidence type="ECO:0000256" key="6">
    <source>
        <dbReference type="ARBA" id="ARBA00022842"/>
    </source>
</evidence>
<dbReference type="PROSITE" id="PS01012">
    <property type="entry name" value="FOLYLPOLYGLU_SYNT_2"/>
    <property type="match status" value="1"/>
</dbReference>
<evidence type="ECO:0000256" key="4">
    <source>
        <dbReference type="ARBA" id="ARBA00022741"/>
    </source>
</evidence>
<evidence type="ECO:0000256" key="5">
    <source>
        <dbReference type="ARBA" id="ARBA00022840"/>
    </source>
</evidence>
<dbReference type="Gene3D" id="3.40.1190.10">
    <property type="entry name" value="Mur-like, catalytic domain"/>
    <property type="match status" value="1"/>
</dbReference>
<evidence type="ECO:0000259" key="7">
    <source>
        <dbReference type="Pfam" id="PF02875"/>
    </source>
</evidence>
<dbReference type="InterPro" id="IPR004101">
    <property type="entry name" value="Mur_ligase_C"/>
</dbReference>
<dbReference type="InterPro" id="IPR013221">
    <property type="entry name" value="Mur_ligase_cen"/>
</dbReference>
<dbReference type="Pfam" id="PF08245">
    <property type="entry name" value="Mur_ligase_M"/>
    <property type="match status" value="1"/>
</dbReference>
<dbReference type="GO" id="GO:0005524">
    <property type="term" value="F:ATP binding"/>
    <property type="evidence" value="ECO:0007669"/>
    <property type="project" value="UniProtKB-KW"/>
</dbReference>
<dbReference type="GO" id="GO:0046872">
    <property type="term" value="F:metal ion binding"/>
    <property type="evidence" value="ECO:0007669"/>
    <property type="project" value="UniProtKB-KW"/>
</dbReference>
<evidence type="ECO:0000259" key="8">
    <source>
        <dbReference type="Pfam" id="PF08245"/>
    </source>
</evidence>
<feature type="domain" description="Mur ligase central" evidence="8">
    <location>
        <begin position="65"/>
        <end position="205"/>
    </location>
</feature>
<keyword evidence="6" id="KW-0460">Magnesium</keyword>
<feature type="non-terminal residue" evidence="9">
    <location>
        <position position="1"/>
    </location>
</feature>
<dbReference type="GO" id="GO:0004326">
    <property type="term" value="F:tetrahydrofolylpolyglutamate synthase activity"/>
    <property type="evidence" value="ECO:0007669"/>
    <property type="project" value="InterPro"/>
</dbReference>
<dbReference type="InterPro" id="IPR001645">
    <property type="entry name" value="Folylpolyglutamate_synth"/>
</dbReference>
<dbReference type="GO" id="GO:0005737">
    <property type="term" value="C:cytoplasm"/>
    <property type="evidence" value="ECO:0007669"/>
    <property type="project" value="TreeGrafter"/>
</dbReference>